<keyword evidence="4" id="KW-1185">Reference proteome</keyword>
<dbReference type="PROSITE" id="PS51257">
    <property type="entry name" value="PROKAR_LIPOPROTEIN"/>
    <property type="match status" value="1"/>
</dbReference>
<sequence>MIGFKNTSFVAVLLTACCLVSQAGAAGPAGAPTQTKPPSGPHEVSIGFNVFVPETLTVPVGTTVTWVNNDGSNHNVIFADQTKSGRLRHDASWTRTFTAPGSYDYKCAIHGDVMKGKVVVQ</sequence>
<reference evidence="3 4" key="1">
    <citation type="submission" date="2019-03" db="EMBL/GenBank/DDBJ databases">
        <title>Genomic Encyclopedia of Type Strains, Phase IV (KMG-IV): sequencing the most valuable type-strain genomes for metagenomic binning, comparative biology and taxonomic classification.</title>
        <authorList>
            <person name="Goeker M."/>
        </authorList>
    </citation>
    <scope>NUCLEOTIDE SEQUENCE [LARGE SCALE GENOMIC DNA]</scope>
    <source>
        <strain evidence="3 4">DSM 26377</strain>
    </source>
</reference>
<dbReference type="Gene3D" id="2.60.40.420">
    <property type="entry name" value="Cupredoxins - blue copper proteins"/>
    <property type="match status" value="1"/>
</dbReference>
<dbReference type="PANTHER" id="PTHR36507:SF1">
    <property type="entry name" value="BLL1555 PROTEIN"/>
    <property type="match status" value="1"/>
</dbReference>
<dbReference type="InterPro" id="IPR008972">
    <property type="entry name" value="Cupredoxin"/>
</dbReference>
<evidence type="ECO:0000259" key="2">
    <source>
        <dbReference type="Pfam" id="PF13473"/>
    </source>
</evidence>
<comment type="caution">
    <text evidence="3">The sequence shown here is derived from an EMBL/GenBank/DDBJ whole genome shotgun (WGS) entry which is preliminary data.</text>
</comment>
<dbReference type="RefSeq" id="WP_246051718.1">
    <property type="nucleotide sequence ID" value="NZ_MWIN01000009.1"/>
</dbReference>
<dbReference type="AlphaFoldDB" id="A0A4R7NZL9"/>
<dbReference type="InterPro" id="IPR028096">
    <property type="entry name" value="EfeO_Cupredoxin"/>
</dbReference>
<feature type="chain" id="PRO_5020910745" evidence="1">
    <location>
        <begin position="26"/>
        <end position="121"/>
    </location>
</feature>
<evidence type="ECO:0000256" key="1">
    <source>
        <dbReference type="SAM" id="SignalP"/>
    </source>
</evidence>
<keyword evidence="1" id="KW-0732">Signal</keyword>
<feature type="signal peptide" evidence="1">
    <location>
        <begin position="1"/>
        <end position="25"/>
    </location>
</feature>
<evidence type="ECO:0000313" key="4">
    <source>
        <dbReference type="Proteomes" id="UP000295341"/>
    </source>
</evidence>
<proteinExistence type="predicted"/>
<name>A0A4R7NZL9_9GAMM</name>
<feature type="domain" description="EfeO-type cupredoxin-like" evidence="2">
    <location>
        <begin position="25"/>
        <end position="120"/>
    </location>
</feature>
<dbReference type="Pfam" id="PF13473">
    <property type="entry name" value="Cupredoxin_1"/>
    <property type="match status" value="1"/>
</dbReference>
<evidence type="ECO:0000313" key="3">
    <source>
        <dbReference type="EMBL" id="TDU26824.1"/>
    </source>
</evidence>
<dbReference type="Proteomes" id="UP000295341">
    <property type="component" value="Unassembled WGS sequence"/>
</dbReference>
<dbReference type="InterPro" id="IPR052721">
    <property type="entry name" value="ET_Amicyanin"/>
</dbReference>
<dbReference type="EMBL" id="SOBT01000010">
    <property type="protein sequence ID" value="TDU26824.1"/>
    <property type="molecule type" value="Genomic_DNA"/>
</dbReference>
<organism evidence="3 4">
    <name type="scientific">Panacagrimonas perspica</name>
    <dbReference type="NCBI Taxonomy" id="381431"/>
    <lineage>
        <taxon>Bacteria</taxon>
        <taxon>Pseudomonadati</taxon>
        <taxon>Pseudomonadota</taxon>
        <taxon>Gammaproteobacteria</taxon>
        <taxon>Nevskiales</taxon>
        <taxon>Nevskiaceae</taxon>
        <taxon>Panacagrimonas</taxon>
    </lineage>
</organism>
<protein>
    <submittedName>
        <fullName evidence="3">Plastocyanin</fullName>
    </submittedName>
</protein>
<accession>A0A4R7NZL9</accession>
<gene>
    <name evidence="3" type="ORF">DFR24_3855</name>
</gene>
<dbReference type="SUPFAM" id="SSF49503">
    <property type="entry name" value="Cupredoxins"/>
    <property type="match status" value="1"/>
</dbReference>
<dbReference type="PANTHER" id="PTHR36507">
    <property type="entry name" value="BLL1555 PROTEIN"/>
    <property type="match status" value="1"/>
</dbReference>